<gene>
    <name evidence="1" type="ORF">F6J89_19450</name>
</gene>
<evidence type="ECO:0000313" key="1">
    <source>
        <dbReference type="EMBL" id="NER29728.1"/>
    </source>
</evidence>
<organism evidence="1">
    <name type="scientific">Symploca sp. SIO1C4</name>
    <dbReference type="NCBI Taxonomy" id="2607765"/>
    <lineage>
        <taxon>Bacteria</taxon>
        <taxon>Bacillati</taxon>
        <taxon>Cyanobacteriota</taxon>
        <taxon>Cyanophyceae</taxon>
        <taxon>Coleofasciculales</taxon>
        <taxon>Coleofasciculaceae</taxon>
        <taxon>Symploca</taxon>
    </lineage>
</organism>
<dbReference type="AlphaFoldDB" id="A0A6B3NKG3"/>
<accession>A0A6B3NKG3</accession>
<sequence>MTKLFQRLQPSQKFRIGVQEIAQFLNIPKQLIVRVECWQYVIFVHRRDCGGQFISYRKLQKWQNAIACQIQKCSTWQQLRQLWLEMEIDKKRHKKQYSDEPYSFLCQFWEKHWDILWAEQEPTASEFSF</sequence>
<name>A0A6B3NKG3_9CYAN</name>
<proteinExistence type="predicted"/>
<comment type="caution">
    <text evidence="1">The sequence shown here is derived from an EMBL/GenBank/DDBJ whole genome shotgun (WGS) entry which is preliminary data.</text>
</comment>
<dbReference type="EMBL" id="JAAHFQ010000420">
    <property type="protein sequence ID" value="NER29728.1"/>
    <property type="molecule type" value="Genomic_DNA"/>
</dbReference>
<reference evidence="1" key="1">
    <citation type="submission" date="2019-11" db="EMBL/GenBank/DDBJ databases">
        <title>Genomic insights into an expanded diversity of filamentous marine cyanobacteria reveals the extraordinary biosynthetic potential of Moorea and Okeania.</title>
        <authorList>
            <person name="Ferreira Leao T."/>
            <person name="Wang M."/>
            <person name="Moss N."/>
            <person name="Da Silva R."/>
            <person name="Sanders J."/>
            <person name="Nurk S."/>
            <person name="Gurevich A."/>
            <person name="Humphrey G."/>
            <person name="Reher R."/>
            <person name="Zhu Q."/>
            <person name="Belda-Ferre P."/>
            <person name="Glukhov E."/>
            <person name="Rex R."/>
            <person name="Dorrestein P.C."/>
            <person name="Knight R."/>
            <person name="Pevzner P."/>
            <person name="Gerwick W.H."/>
            <person name="Gerwick L."/>
        </authorList>
    </citation>
    <scope>NUCLEOTIDE SEQUENCE</scope>
    <source>
        <strain evidence="1">SIO1C4</strain>
    </source>
</reference>
<protein>
    <submittedName>
        <fullName evidence="1">Uncharacterized protein</fullName>
    </submittedName>
</protein>